<evidence type="ECO:0000259" key="5">
    <source>
        <dbReference type="PROSITE" id="PS51706"/>
    </source>
</evidence>
<organism evidence="6 7">
    <name type="scientific">Laccaria amethystina LaAM-08-1</name>
    <dbReference type="NCBI Taxonomy" id="1095629"/>
    <lineage>
        <taxon>Eukaryota</taxon>
        <taxon>Fungi</taxon>
        <taxon>Dikarya</taxon>
        <taxon>Basidiomycota</taxon>
        <taxon>Agaricomycotina</taxon>
        <taxon>Agaricomycetes</taxon>
        <taxon>Agaricomycetidae</taxon>
        <taxon>Agaricales</taxon>
        <taxon>Agaricineae</taxon>
        <taxon>Hydnangiaceae</taxon>
        <taxon>Laccaria</taxon>
    </lineage>
</organism>
<evidence type="ECO:0000256" key="2">
    <source>
        <dbReference type="ARBA" id="ARBA00022741"/>
    </source>
</evidence>
<dbReference type="InterPro" id="IPR052279">
    <property type="entry name" value="EngB_GTPase"/>
</dbReference>
<keyword evidence="1" id="KW-0479">Metal-binding</keyword>
<dbReference type="PANTHER" id="PTHR46498:SF1">
    <property type="entry name" value="GTP-BINDING PROTEIN 8"/>
    <property type="match status" value="1"/>
</dbReference>
<dbReference type="GO" id="GO:0046872">
    <property type="term" value="F:metal ion binding"/>
    <property type="evidence" value="ECO:0007669"/>
    <property type="project" value="UniProtKB-KW"/>
</dbReference>
<evidence type="ECO:0000256" key="4">
    <source>
        <dbReference type="ARBA" id="ARBA00023134"/>
    </source>
</evidence>
<dbReference type="PROSITE" id="PS51706">
    <property type="entry name" value="G_ENGB"/>
    <property type="match status" value="1"/>
</dbReference>
<dbReference type="EMBL" id="KN838545">
    <property type="protein sequence ID" value="KIK07876.1"/>
    <property type="molecule type" value="Genomic_DNA"/>
</dbReference>
<evidence type="ECO:0000313" key="6">
    <source>
        <dbReference type="EMBL" id="KIK07876.1"/>
    </source>
</evidence>
<sequence length="257" mass="27545">MTANSHAPMSLFRVINHGKERVGNCLLGSKTAASLAGYSTSAKAVMEKIFGDSKSAEFVAGAGSTTSIPKLHGLPEVIVAGRANAGKSSLFNSVLGRTSLLHTSKKPGHTQQLNFFRVGAEPGKLVLVDAPGYGARGRPQWGEMFDGYLRTRKELRRVYILFNAKHGLNGYDTQMLSHLSTFLVSPSGAQPFTLQAVITKIDTVPVDKFPGVLEKMRKDIFASAPLCLPPIVTSSLMSPPFGIDLMKKNIAEACGLL</sequence>
<keyword evidence="3" id="KW-0460">Magnesium</keyword>
<gene>
    <name evidence="6" type="ORF">K443DRAFT_673123</name>
</gene>
<proteinExistence type="predicted"/>
<dbReference type="GO" id="GO:0005739">
    <property type="term" value="C:mitochondrion"/>
    <property type="evidence" value="ECO:0007669"/>
    <property type="project" value="TreeGrafter"/>
</dbReference>
<dbReference type="Gene3D" id="3.40.50.300">
    <property type="entry name" value="P-loop containing nucleotide triphosphate hydrolases"/>
    <property type="match status" value="1"/>
</dbReference>
<evidence type="ECO:0000313" key="7">
    <source>
        <dbReference type="Proteomes" id="UP000054477"/>
    </source>
</evidence>
<dbReference type="HOGENOM" id="CLU_033732_2_1_1"/>
<reference evidence="6 7" key="1">
    <citation type="submission" date="2014-04" db="EMBL/GenBank/DDBJ databases">
        <authorList>
            <consortium name="DOE Joint Genome Institute"/>
            <person name="Kuo A."/>
            <person name="Kohler A."/>
            <person name="Nagy L.G."/>
            <person name="Floudas D."/>
            <person name="Copeland A."/>
            <person name="Barry K.W."/>
            <person name="Cichocki N."/>
            <person name="Veneault-Fourrey C."/>
            <person name="LaButti K."/>
            <person name="Lindquist E.A."/>
            <person name="Lipzen A."/>
            <person name="Lundell T."/>
            <person name="Morin E."/>
            <person name="Murat C."/>
            <person name="Sun H."/>
            <person name="Tunlid A."/>
            <person name="Henrissat B."/>
            <person name="Grigoriev I.V."/>
            <person name="Hibbett D.S."/>
            <person name="Martin F."/>
            <person name="Nordberg H.P."/>
            <person name="Cantor M.N."/>
            <person name="Hua S.X."/>
        </authorList>
    </citation>
    <scope>NUCLEOTIDE SEQUENCE [LARGE SCALE GENOMIC DNA]</scope>
    <source>
        <strain evidence="6 7">LaAM-08-1</strain>
    </source>
</reference>
<dbReference type="InterPro" id="IPR006073">
    <property type="entry name" value="GTP-bd"/>
</dbReference>
<protein>
    <submittedName>
        <fullName evidence="6">Unplaced genomic scaffold K443scaffold_10, whole genome shotgun sequence</fullName>
    </submittedName>
</protein>
<feature type="domain" description="EngB-type G" evidence="5">
    <location>
        <begin position="73"/>
        <end position="256"/>
    </location>
</feature>
<dbReference type="PANTHER" id="PTHR46498">
    <property type="entry name" value="GTP-BINDING PROTEIN 8"/>
    <property type="match status" value="1"/>
</dbReference>
<dbReference type="InterPro" id="IPR030393">
    <property type="entry name" value="G_ENGB_dom"/>
</dbReference>
<evidence type="ECO:0000256" key="3">
    <source>
        <dbReference type="ARBA" id="ARBA00022842"/>
    </source>
</evidence>
<dbReference type="GO" id="GO:0005525">
    <property type="term" value="F:GTP binding"/>
    <property type="evidence" value="ECO:0007669"/>
    <property type="project" value="UniProtKB-KW"/>
</dbReference>
<dbReference type="AlphaFoldDB" id="A0A0C9XSD0"/>
<keyword evidence="7" id="KW-1185">Reference proteome</keyword>
<dbReference type="SUPFAM" id="SSF52540">
    <property type="entry name" value="P-loop containing nucleoside triphosphate hydrolases"/>
    <property type="match status" value="1"/>
</dbReference>
<dbReference type="OrthoDB" id="391988at2759"/>
<dbReference type="Proteomes" id="UP000054477">
    <property type="component" value="Unassembled WGS sequence"/>
</dbReference>
<dbReference type="CDD" id="cd01876">
    <property type="entry name" value="YihA_EngB"/>
    <property type="match status" value="1"/>
</dbReference>
<accession>A0A0C9XSD0</accession>
<reference evidence="7" key="2">
    <citation type="submission" date="2015-01" db="EMBL/GenBank/DDBJ databases">
        <title>Evolutionary Origins and Diversification of the Mycorrhizal Mutualists.</title>
        <authorList>
            <consortium name="DOE Joint Genome Institute"/>
            <consortium name="Mycorrhizal Genomics Consortium"/>
            <person name="Kohler A."/>
            <person name="Kuo A."/>
            <person name="Nagy L.G."/>
            <person name="Floudas D."/>
            <person name="Copeland A."/>
            <person name="Barry K.W."/>
            <person name="Cichocki N."/>
            <person name="Veneault-Fourrey C."/>
            <person name="LaButti K."/>
            <person name="Lindquist E.A."/>
            <person name="Lipzen A."/>
            <person name="Lundell T."/>
            <person name="Morin E."/>
            <person name="Murat C."/>
            <person name="Riley R."/>
            <person name="Ohm R."/>
            <person name="Sun H."/>
            <person name="Tunlid A."/>
            <person name="Henrissat B."/>
            <person name="Grigoriev I.V."/>
            <person name="Hibbett D.S."/>
            <person name="Martin F."/>
        </authorList>
    </citation>
    <scope>NUCLEOTIDE SEQUENCE [LARGE SCALE GENOMIC DNA]</scope>
    <source>
        <strain evidence="7">LaAM-08-1</strain>
    </source>
</reference>
<evidence type="ECO:0000256" key="1">
    <source>
        <dbReference type="ARBA" id="ARBA00022723"/>
    </source>
</evidence>
<dbReference type="STRING" id="1095629.A0A0C9XSD0"/>
<dbReference type="InterPro" id="IPR027417">
    <property type="entry name" value="P-loop_NTPase"/>
</dbReference>
<keyword evidence="2" id="KW-0547">Nucleotide-binding</keyword>
<keyword evidence="4" id="KW-0342">GTP-binding</keyword>
<dbReference type="Pfam" id="PF01926">
    <property type="entry name" value="MMR_HSR1"/>
    <property type="match status" value="1"/>
</dbReference>
<name>A0A0C9XSD0_9AGAR</name>